<dbReference type="Proteomes" id="UP000004659">
    <property type="component" value="Unassembled WGS sequence"/>
</dbReference>
<dbReference type="AlphaFoldDB" id="A0A0E1X2B6"/>
<keyword evidence="2" id="KW-0560">Oxidoreductase</keyword>
<protein>
    <submittedName>
        <fullName evidence="4">FAD-dependent pyridine nucleotide-disulphide oxidoreductase</fullName>
    </submittedName>
</protein>
<keyword evidence="1" id="KW-0285">Flavoprotein</keyword>
<dbReference type="GO" id="GO:0016491">
    <property type="term" value="F:oxidoreductase activity"/>
    <property type="evidence" value="ECO:0007669"/>
    <property type="project" value="UniProtKB-KW"/>
</dbReference>
<dbReference type="HOGENOM" id="CLU_118009_0_0_5"/>
<dbReference type="Gene3D" id="3.50.50.60">
    <property type="entry name" value="FAD/NAD(P)-binding domain"/>
    <property type="match status" value="1"/>
</dbReference>
<keyword evidence="3" id="KW-1133">Transmembrane helix</keyword>
<evidence type="ECO:0000256" key="2">
    <source>
        <dbReference type="ARBA" id="ARBA00023002"/>
    </source>
</evidence>
<accession>A0A0E1X2B6</accession>
<dbReference type="EMBL" id="EQ999546">
    <property type="protein sequence ID" value="EEZ31153.1"/>
    <property type="molecule type" value="Genomic_DNA"/>
</dbReference>
<evidence type="ECO:0000256" key="3">
    <source>
        <dbReference type="SAM" id="Phobius"/>
    </source>
</evidence>
<dbReference type="PANTHER" id="PTHR48105">
    <property type="entry name" value="THIOREDOXIN REDUCTASE 1-RELATED-RELATED"/>
    <property type="match status" value="1"/>
</dbReference>
<reference evidence="4" key="1">
    <citation type="submission" date="2009-01" db="EMBL/GenBank/DDBJ databases">
        <title>The Genome Sequence of Brucella pinnipedialis M292/94/1.</title>
        <authorList>
            <consortium name="The Broad Institute Genome Sequencing Platform"/>
            <person name="Ward D."/>
            <person name="Young S.K."/>
            <person name="Kodira C.D."/>
            <person name="Zeng Q."/>
            <person name="Koehrsen M."/>
            <person name="Alvarado L."/>
            <person name="Berlin A."/>
            <person name="Borenstein D."/>
            <person name="Chen Z."/>
            <person name="Engels R."/>
            <person name="Freedman E."/>
            <person name="Gellesch M."/>
            <person name="Goldberg J."/>
            <person name="Griggs A."/>
            <person name="Gujja S."/>
            <person name="Heiman D."/>
            <person name="Hepburn T."/>
            <person name="Howarth C."/>
            <person name="Jen D."/>
            <person name="Larson L."/>
            <person name="Lewis B."/>
            <person name="Mehta T."/>
            <person name="Park D."/>
            <person name="Pearson M."/>
            <person name="Roberts A."/>
            <person name="Saif S."/>
            <person name="Shea T."/>
            <person name="Shenoy N."/>
            <person name="Sisk P."/>
            <person name="Stolte C."/>
            <person name="Sykes S."/>
            <person name="Walk T."/>
            <person name="White J."/>
            <person name="Yandava C."/>
            <person name="Whatmore A.M."/>
            <person name="Perrett L.L."/>
            <person name="O'Callaghan D."/>
            <person name="Nusbaum C."/>
            <person name="Galagan J."/>
            <person name="Birren B."/>
        </authorList>
    </citation>
    <scope>NUCLEOTIDE SEQUENCE [LARGE SCALE GENOMIC DNA]</scope>
    <source>
        <strain evidence="4">M292/94/1</strain>
    </source>
</reference>
<name>A0A0E1X2B6_9HYPH</name>
<keyword evidence="3" id="KW-0472">Membrane</keyword>
<proteinExistence type="predicted"/>
<organism evidence="4">
    <name type="scientific">Brucella pinnipedialis M292/94/1</name>
    <dbReference type="NCBI Taxonomy" id="520462"/>
    <lineage>
        <taxon>Bacteria</taxon>
        <taxon>Pseudomonadati</taxon>
        <taxon>Pseudomonadota</taxon>
        <taxon>Alphaproteobacteria</taxon>
        <taxon>Hyphomicrobiales</taxon>
        <taxon>Brucellaceae</taxon>
        <taxon>Brucella/Ochrobactrum group</taxon>
        <taxon>Brucella</taxon>
    </lineage>
</organism>
<evidence type="ECO:0000313" key="4">
    <source>
        <dbReference type="EMBL" id="EEZ31153.1"/>
    </source>
</evidence>
<gene>
    <name evidence="4" type="ORF">BALG_01273</name>
</gene>
<evidence type="ECO:0000256" key="1">
    <source>
        <dbReference type="ARBA" id="ARBA00022630"/>
    </source>
</evidence>
<dbReference type="RefSeq" id="WP_004688348.1">
    <property type="nucleotide sequence ID" value="NZ_EQ999546.1"/>
</dbReference>
<keyword evidence="3" id="KW-0812">Transmembrane</keyword>
<feature type="transmembrane region" description="Helical" evidence="3">
    <location>
        <begin position="7"/>
        <end position="30"/>
    </location>
</feature>
<dbReference type="GeneID" id="89920667"/>
<dbReference type="InterPro" id="IPR050097">
    <property type="entry name" value="Ferredoxin-NADP_redctase_2"/>
</dbReference>
<dbReference type="InterPro" id="IPR036188">
    <property type="entry name" value="FAD/NAD-bd_sf"/>
</dbReference>
<sequence>MEAGRQTGIAIIGAGPVALFSVFQLGLFGFKCYLIDALDRPGGQCAVLYPDKPIYDIPAFPRIMAGELIDRLLEQIAPYQPEFHFGELAENLDMAGQRLRIGTNRGTTFEADAIVIASGLGCFNGEGQIVRPDPLTRWGLERCGNAIAVDPETFATSCPGVFAIGDACHYPGKLKLILSGFHEAALMTQAIRQYIAKAQG</sequence>
<dbReference type="SUPFAM" id="SSF51905">
    <property type="entry name" value="FAD/NAD(P)-binding domain"/>
    <property type="match status" value="1"/>
</dbReference>